<keyword evidence="2" id="KW-1185">Reference proteome</keyword>
<organism evidence="1 2">
    <name type="scientific">Pluteus cervinus</name>
    <dbReference type="NCBI Taxonomy" id="181527"/>
    <lineage>
        <taxon>Eukaryota</taxon>
        <taxon>Fungi</taxon>
        <taxon>Dikarya</taxon>
        <taxon>Basidiomycota</taxon>
        <taxon>Agaricomycotina</taxon>
        <taxon>Agaricomycetes</taxon>
        <taxon>Agaricomycetidae</taxon>
        <taxon>Agaricales</taxon>
        <taxon>Pluteineae</taxon>
        <taxon>Pluteaceae</taxon>
        <taxon>Pluteus</taxon>
    </lineage>
</organism>
<evidence type="ECO:0000313" key="1">
    <source>
        <dbReference type="EMBL" id="TFK68824.1"/>
    </source>
</evidence>
<gene>
    <name evidence="1" type="ORF">BDN72DRAFT_768746</name>
</gene>
<sequence>MELSLEAYRNIVKNVGSRADIVTLCRVSKGFQNVAERALYNTLYVRHDQDTVALCHTLTNTPRLSVLVDALTIDLTNEVDSSEDESDSHERVSLPEGYWDLVAGALQHTTQLHFFTIDVDNAFDSSTAWILNNCTFQLKNFHCGLDWDHHLVTFLNTQIELHDLYIIDYNDSRPETPTTSNVASSSMPSPSLTIDSHSLPNLSTLHCTFSEAAVALVPGRPITHLKTCFSRSKLEDKREEMATLFSKIGESTKPLLSLDIADSSYTDSFSMELLNVTVNTPKTTTHLRHLGTLVLPINGKERLKCYSLLMRLPHLRCLEVEISDWDPAPSTLPGFRALASEMKLYRPTLIHVVFVQFAQDYERTVLTATAGVWRLDAEISADTLWREI</sequence>
<evidence type="ECO:0000313" key="2">
    <source>
        <dbReference type="Proteomes" id="UP000308600"/>
    </source>
</evidence>
<accession>A0ACD3AU91</accession>
<dbReference type="EMBL" id="ML208343">
    <property type="protein sequence ID" value="TFK68824.1"/>
    <property type="molecule type" value="Genomic_DNA"/>
</dbReference>
<name>A0ACD3AU91_9AGAR</name>
<dbReference type="Proteomes" id="UP000308600">
    <property type="component" value="Unassembled WGS sequence"/>
</dbReference>
<reference evidence="1 2" key="1">
    <citation type="journal article" date="2019" name="Nat. Ecol. Evol.">
        <title>Megaphylogeny resolves global patterns of mushroom evolution.</title>
        <authorList>
            <person name="Varga T."/>
            <person name="Krizsan K."/>
            <person name="Foldi C."/>
            <person name="Dima B."/>
            <person name="Sanchez-Garcia M."/>
            <person name="Sanchez-Ramirez S."/>
            <person name="Szollosi G.J."/>
            <person name="Szarkandi J.G."/>
            <person name="Papp V."/>
            <person name="Albert L."/>
            <person name="Andreopoulos W."/>
            <person name="Angelini C."/>
            <person name="Antonin V."/>
            <person name="Barry K.W."/>
            <person name="Bougher N.L."/>
            <person name="Buchanan P."/>
            <person name="Buyck B."/>
            <person name="Bense V."/>
            <person name="Catcheside P."/>
            <person name="Chovatia M."/>
            <person name="Cooper J."/>
            <person name="Damon W."/>
            <person name="Desjardin D."/>
            <person name="Finy P."/>
            <person name="Geml J."/>
            <person name="Haridas S."/>
            <person name="Hughes K."/>
            <person name="Justo A."/>
            <person name="Karasinski D."/>
            <person name="Kautmanova I."/>
            <person name="Kiss B."/>
            <person name="Kocsube S."/>
            <person name="Kotiranta H."/>
            <person name="LaButti K.M."/>
            <person name="Lechner B.E."/>
            <person name="Liimatainen K."/>
            <person name="Lipzen A."/>
            <person name="Lukacs Z."/>
            <person name="Mihaltcheva S."/>
            <person name="Morgado L.N."/>
            <person name="Niskanen T."/>
            <person name="Noordeloos M.E."/>
            <person name="Ohm R.A."/>
            <person name="Ortiz-Santana B."/>
            <person name="Ovrebo C."/>
            <person name="Racz N."/>
            <person name="Riley R."/>
            <person name="Savchenko A."/>
            <person name="Shiryaev A."/>
            <person name="Soop K."/>
            <person name="Spirin V."/>
            <person name="Szebenyi C."/>
            <person name="Tomsovsky M."/>
            <person name="Tulloss R.E."/>
            <person name="Uehling J."/>
            <person name="Grigoriev I.V."/>
            <person name="Vagvolgyi C."/>
            <person name="Papp T."/>
            <person name="Martin F.M."/>
            <person name="Miettinen O."/>
            <person name="Hibbett D.S."/>
            <person name="Nagy L.G."/>
        </authorList>
    </citation>
    <scope>NUCLEOTIDE SEQUENCE [LARGE SCALE GENOMIC DNA]</scope>
    <source>
        <strain evidence="1 2">NL-1719</strain>
    </source>
</reference>
<proteinExistence type="predicted"/>
<protein>
    <submittedName>
        <fullName evidence="1">Uncharacterized protein</fullName>
    </submittedName>
</protein>